<organism evidence="1 2">
    <name type="scientific">Pedobacter steynii</name>
    <dbReference type="NCBI Taxonomy" id="430522"/>
    <lineage>
        <taxon>Bacteria</taxon>
        <taxon>Pseudomonadati</taxon>
        <taxon>Bacteroidota</taxon>
        <taxon>Sphingobacteriia</taxon>
        <taxon>Sphingobacteriales</taxon>
        <taxon>Sphingobacteriaceae</taxon>
        <taxon>Pedobacter</taxon>
    </lineage>
</organism>
<dbReference type="Proteomes" id="UP000094313">
    <property type="component" value="Chromosome"/>
</dbReference>
<dbReference type="PANTHER" id="PTHR21621">
    <property type="entry name" value="RIBOSOMAL PROTEIN S6 MODIFICATION PROTEIN"/>
    <property type="match status" value="1"/>
</dbReference>
<proteinExistence type="predicted"/>
<reference evidence="1 2" key="1">
    <citation type="submission" date="2016-08" db="EMBL/GenBank/DDBJ databases">
        <authorList>
            <person name="Seilhamer J.J."/>
        </authorList>
    </citation>
    <scope>NUCLEOTIDE SEQUENCE [LARGE SCALE GENOMIC DNA]</scope>
    <source>
        <strain evidence="1 2">DX4</strain>
    </source>
</reference>
<protein>
    <recommendedName>
        <fullName evidence="3">ATP-grasp domain-containing protein</fullName>
    </recommendedName>
</protein>
<dbReference type="PANTHER" id="PTHR21621:SF0">
    <property type="entry name" value="BETA-CITRYLGLUTAMATE SYNTHASE B-RELATED"/>
    <property type="match status" value="1"/>
</dbReference>
<gene>
    <name evidence="1" type="ORF">BFS30_24500</name>
</gene>
<evidence type="ECO:0000313" key="1">
    <source>
        <dbReference type="EMBL" id="AOM80044.1"/>
    </source>
</evidence>
<dbReference type="Gene3D" id="3.30.470.20">
    <property type="entry name" value="ATP-grasp fold, B domain"/>
    <property type="match status" value="1"/>
</dbReference>
<dbReference type="GO" id="GO:0018169">
    <property type="term" value="F:ribosomal S6-glutamic acid ligase activity"/>
    <property type="evidence" value="ECO:0007669"/>
    <property type="project" value="TreeGrafter"/>
</dbReference>
<sequence length="395" mass="46287">MEVFGLKEFDRSKYLELKLSTQNRENPEKWSWTPANPEKIKNIGEELKKEREQVDYACMTNYVMGDEDQDIVLVFAMGNLSYGFVDQLCEQNIKFVFLDFVQFAAQGKVTFSITENAIVNILEVGDVIMNLSDVKIVIWNTPLYPYPIFDFNILPEKNREQFLHRKRWSQILKEFRGFLRKDVLWFPGDPFNGSQEWQNKLSEYKIAYDLGINVPPFILTNDLDELHRFSKVHGNELLLREFSTPPYSLSPAKIKADEVDKDLLFAAPCIFQKYINKKYEFRVVVICDKIFPCKIHSQDSELAKNDWRVHDDEHVKWELTALPQKLQDKLIALAKCLNLTWCSIDLILSEDDQYFFLEANRPGAHYWLETFVGLSASKEIVSEIKKHFINDQILV</sequence>
<dbReference type="RefSeq" id="WP_069381706.1">
    <property type="nucleotide sequence ID" value="NZ_CP017141.1"/>
</dbReference>
<name>A0A1D7QN05_9SPHI</name>
<dbReference type="AlphaFoldDB" id="A0A1D7QN05"/>
<dbReference type="GO" id="GO:0009432">
    <property type="term" value="P:SOS response"/>
    <property type="evidence" value="ECO:0007669"/>
    <property type="project" value="TreeGrafter"/>
</dbReference>
<dbReference type="OrthoDB" id="583309at2"/>
<keyword evidence="2" id="KW-1185">Reference proteome</keyword>
<dbReference type="EMBL" id="CP017141">
    <property type="protein sequence ID" value="AOM80044.1"/>
    <property type="molecule type" value="Genomic_DNA"/>
</dbReference>
<accession>A0A1D7QN05</accession>
<evidence type="ECO:0000313" key="2">
    <source>
        <dbReference type="Proteomes" id="UP000094313"/>
    </source>
</evidence>
<dbReference type="SUPFAM" id="SSF56059">
    <property type="entry name" value="Glutathione synthetase ATP-binding domain-like"/>
    <property type="match status" value="1"/>
</dbReference>
<dbReference type="KEGG" id="psty:BFS30_24500"/>
<evidence type="ECO:0008006" key="3">
    <source>
        <dbReference type="Google" id="ProtNLM"/>
    </source>
</evidence>
<dbReference type="GO" id="GO:0005737">
    <property type="term" value="C:cytoplasm"/>
    <property type="evidence" value="ECO:0007669"/>
    <property type="project" value="TreeGrafter"/>
</dbReference>